<dbReference type="Proteomes" id="UP000244338">
    <property type="component" value="Unassembled WGS sequence"/>
</dbReference>
<sequence>MEAIGIDTGRWVPVDLNVPHPPVIPFSDQEVAQLREILYEVLRELEERNNET</sequence>
<evidence type="ECO:0000313" key="2">
    <source>
        <dbReference type="Proteomes" id="UP000244338"/>
    </source>
</evidence>
<gene>
    <name evidence="1" type="ORF">BSOLF_0771</name>
</gene>
<organism evidence="1 2">
    <name type="scientific">Candidatus Carbonibacillus altaicus</name>
    <dbReference type="NCBI Taxonomy" id="2163959"/>
    <lineage>
        <taxon>Bacteria</taxon>
        <taxon>Bacillati</taxon>
        <taxon>Bacillota</taxon>
        <taxon>Bacilli</taxon>
        <taxon>Bacillales</taxon>
        <taxon>Candidatus Carbonibacillus</taxon>
    </lineage>
</organism>
<evidence type="ECO:0000313" key="1">
    <source>
        <dbReference type="EMBL" id="PTQ55061.1"/>
    </source>
</evidence>
<proteinExistence type="predicted"/>
<name>A0A2R6XXA9_9BACL</name>
<protein>
    <submittedName>
        <fullName evidence="1">Uncharacterized protein</fullName>
    </submittedName>
</protein>
<comment type="caution">
    <text evidence="1">The sequence shown here is derived from an EMBL/GenBank/DDBJ whole genome shotgun (WGS) entry which is preliminary data.</text>
</comment>
<reference evidence="2" key="1">
    <citation type="journal article" date="2018" name="Sci. Rep.">
        <title>Lignite coal burning seam in the remote Altai Mountains harbors a hydrogen-driven thermophilic microbial community.</title>
        <authorList>
            <person name="Kadnikov V.V."/>
            <person name="Mardanov A.V."/>
            <person name="Ivasenko D.A."/>
            <person name="Antsiferov D.V."/>
            <person name="Beletsky A.V."/>
            <person name="Karnachuk O.V."/>
            <person name="Ravin N.V."/>
        </authorList>
    </citation>
    <scope>NUCLEOTIDE SEQUENCE [LARGE SCALE GENOMIC DNA]</scope>
</reference>
<accession>A0A2R6XXA9</accession>
<dbReference type="EMBL" id="PEBX01000213">
    <property type="protein sequence ID" value="PTQ55061.1"/>
    <property type="molecule type" value="Genomic_DNA"/>
</dbReference>
<dbReference type="AlphaFoldDB" id="A0A2R6XXA9"/>